<dbReference type="EMBL" id="QWEZ01000001">
    <property type="protein sequence ID" value="RRJ83837.1"/>
    <property type="molecule type" value="Genomic_DNA"/>
</dbReference>
<dbReference type="AlphaFoldDB" id="A0A3P3VNB5"/>
<evidence type="ECO:0000259" key="1">
    <source>
        <dbReference type="Pfam" id="PF12680"/>
    </source>
</evidence>
<comment type="caution">
    <text evidence="2">The sequence shown here is derived from an EMBL/GenBank/DDBJ whole genome shotgun (WGS) entry which is preliminary data.</text>
</comment>
<dbReference type="Gene3D" id="3.10.450.50">
    <property type="match status" value="1"/>
</dbReference>
<proteinExistence type="predicted"/>
<reference evidence="2 3" key="2">
    <citation type="submission" date="2018-12" db="EMBL/GenBank/DDBJ databases">
        <title>Simiduia agarivorans gen. nov., sp. nov., a marine, agarolytic bacterium isolated from shallow coastal water from Keelung, Taiwan.</title>
        <authorList>
            <person name="Shieh W.Y."/>
        </authorList>
    </citation>
    <scope>NUCLEOTIDE SEQUENCE [LARGE SCALE GENOMIC DNA]</scope>
    <source>
        <strain evidence="2 3">GTF-13</strain>
    </source>
</reference>
<organism evidence="2 3">
    <name type="scientific">Aestuariirhabdus litorea</name>
    <dbReference type="NCBI Taxonomy" id="2528527"/>
    <lineage>
        <taxon>Bacteria</taxon>
        <taxon>Pseudomonadati</taxon>
        <taxon>Pseudomonadota</taxon>
        <taxon>Gammaproteobacteria</taxon>
        <taxon>Oceanospirillales</taxon>
        <taxon>Aestuariirhabdaceae</taxon>
        <taxon>Aestuariirhabdus</taxon>
    </lineage>
</organism>
<evidence type="ECO:0000313" key="3">
    <source>
        <dbReference type="Proteomes" id="UP000280792"/>
    </source>
</evidence>
<keyword evidence="3" id="KW-1185">Reference proteome</keyword>
<dbReference type="Pfam" id="PF12680">
    <property type="entry name" value="SnoaL_2"/>
    <property type="match status" value="1"/>
</dbReference>
<name>A0A3P3VNB5_9GAMM</name>
<feature type="domain" description="SnoaL-like" evidence="1">
    <location>
        <begin position="10"/>
        <end position="106"/>
    </location>
</feature>
<dbReference type="InterPro" id="IPR037401">
    <property type="entry name" value="SnoaL-like"/>
</dbReference>
<protein>
    <submittedName>
        <fullName evidence="2">Nuclear transport factor 2 family protein</fullName>
    </submittedName>
</protein>
<dbReference type="SUPFAM" id="SSF54427">
    <property type="entry name" value="NTF2-like"/>
    <property type="match status" value="1"/>
</dbReference>
<evidence type="ECO:0000313" key="2">
    <source>
        <dbReference type="EMBL" id="RRJ83837.1"/>
    </source>
</evidence>
<accession>A0A3P3VNB5</accession>
<dbReference type="RefSeq" id="WP_125014191.1">
    <property type="nucleotide sequence ID" value="NZ_QWEZ01000001.1"/>
</dbReference>
<gene>
    <name evidence="2" type="ORF">D0544_01590</name>
</gene>
<reference evidence="2 3" key="1">
    <citation type="submission" date="2018-08" db="EMBL/GenBank/DDBJ databases">
        <authorList>
            <person name="Khan S.A."/>
        </authorList>
    </citation>
    <scope>NUCLEOTIDE SEQUENCE [LARGE SCALE GENOMIC DNA]</scope>
    <source>
        <strain evidence="2 3">GTF-13</strain>
    </source>
</reference>
<dbReference type="Proteomes" id="UP000280792">
    <property type="component" value="Unassembled WGS sequence"/>
</dbReference>
<dbReference type="InterPro" id="IPR032710">
    <property type="entry name" value="NTF2-like_dom_sf"/>
</dbReference>
<sequence length="146" mass="17293">MNPPIIQRFKDYYSDFDQQSVESLGELYAVDMHFRDPLHQLDGLEAVQLYFEELSRDLTHCRFEFLHEMVNASCAYFHWTMHYAHPRIKGGQALSLNGVTHIRFDDRVLFHEDFYDMGAMLYQHLPLLGWAVRSLNQRLLRGSTRP</sequence>